<keyword evidence="1" id="KW-0812">Transmembrane</keyword>
<proteinExistence type="predicted"/>
<protein>
    <submittedName>
        <fullName evidence="2">Uncharacterized protein</fullName>
    </submittedName>
</protein>
<feature type="transmembrane region" description="Helical" evidence="1">
    <location>
        <begin position="197"/>
        <end position="214"/>
    </location>
</feature>
<keyword evidence="1" id="KW-0472">Membrane</keyword>
<comment type="caution">
    <text evidence="2">The sequence shown here is derived from an EMBL/GenBank/DDBJ whole genome shotgun (WGS) entry which is preliminary data.</text>
</comment>
<keyword evidence="3" id="KW-1185">Reference proteome</keyword>
<dbReference type="EMBL" id="JADGKB010000060">
    <property type="protein sequence ID" value="KAJ3255800.1"/>
    <property type="molecule type" value="Genomic_DNA"/>
</dbReference>
<name>A0AAD5UEE0_9FUNG</name>
<evidence type="ECO:0000313" key="3">
    <source>
        <dbReference type="Proteomes" id="UP001210925"/>
    </source>
</evidence>
<sequence>MQNINPEDPALVASVWANINEGWEVVKVLEIIIVPYCYLILGRNKVAELLVLATAFAVLHNIFAMIAYYVVAIYPDADTTGVWVCQALCAAIIRIIEMVVNYMIVTAMVSNYQSLFFKIITGVASVIVLFGRVFDVLQSTQSNFMQISKIRWGMAIVSIGGVLQSVVGLGLIYMTIRGRKKASKTFTKLVAKSSFRITFIQFIDILLIADFLYLKTNLYFLWVHQVADNLDNSRTLLLMLDVLISKFMLTKTTCNCKTLNNNKQ</sequence>
<organism evidence="2 3">
    <name type="scientific">Boothiomyces macroporosus</name>
    <dbReference type="NCBI Taxonomy" id="261099"/>
    <lineage>
        <taxon>Eukaryota</taxon>
        <taxon>Fungi</taxon>
        <taxon>Fungi incertae sedis</taxon>
        <taxon>Chytridiomycota</taxon>
        <taxon>Chytridiomycota incertae sedis</taxon>
        <taxon>Chytridiomycetes</taxon>
        <taxon>Rhizophydiales</taxon>
        <taxon>Terramycetaceae</taxon>
        <taxon>Boothiomyces</taxon>
    </lineage>
</organism>
<evidence type="ECO:0000256" key="1">
    <source>
        <dbReference type="SAM" id="Phobius"/>
    </source>
</evidence>
<feature type="transmembrane region" description="Helical" evidence="1">
    <location>
        <begin position="80"/>
        <end position="103"/>
    </location>
</feature>
<gene>
    <name evidence="2" type="ORF">HK103_006058</name>
</gene>
<accession>A0AAD5UEE0</accession>
<reference evidence="2" key="1">
    <citation type="submission" date="2020-05" db="EMBL/GenBank/DDBJ databases">
        <title>Phylogenomic resolution of chytrid fungi.</title>
        <authorList>
            <person name="Stajich J.E."/>
            <person name="Amses K."/>
            <person name="Simmons R."/>
            <person name="Seto K."/>
            <person name="Myers J."/>
            <person name="Bonds A."/>
            <person name="Quandt C.A."/>
            <person name="Barry K."/>
            <person name="Liu P."/>
            <person name="Grigoriev I."/>
            <person name="Longcore J.E."/>
            <person name="James T.Y."/>
        </authorList>
    </citation>
    <scope>NUCLEOTIDE SEQUENCE</scope>
    <source>
        <strain evidence="2">PLAUS21</strain>
    </source>
</reference>
<dbReference type="Proteomes" id="UP001210925">
    <property type="component" value="Unassembled WGS sequence"/>
</dbReference>
<feature type="transmembrane region" description="Helical" evidence="1">
    <location>
        <begin position="154"/>
        <end position="176"/>
    </location>
</feature>
<dbReference type="AlphaFoldDB" id="A0AAD5UEE0"/>
<keyword evidence="1" id="KW-1133">Transmembrane helix</keyword>
<feature type="transmembrane region" description="Helical" evidence="1">
    <location>
        <begin position="49"/>
        <end position="74"/>
    </location>
</feature>
<evidence type="ECO:0000313" key="2">
    <source>
        <dbReference type="EMBL" id="KAJ3255800.1"/>
    </source>
</evidence>
<feature type="transmembrane region" description="Helical" evidence="1">
    <location>
        <begin position="25"/>
        <end position="42"/>
    </location>
</feature>
<feature type="transmembrane region" description="Helical" evidence="1">
    <location>
        <begin position="115"/>
        <end position="134"/>
    </location>
</feature>